<dbReference type="OrthoDB" id="258143at2759"/>
<dbReference type="SUPFAM" id="SSF52540">
    <property type="entry name" value="P-loop containing nucleoside triphosphate hydrolases"/>
    <property type="match status" value="1"/>
</dbReference>
<proteinExistence type="predicted"/>
<organism evidence="8 9">
    <name type="scientific">Rhizoclosmatium globosum</name>
    <dbReference type="NCBI Taxonomy" id="329046"/>
    <lineage>
        <taxon>Eukaryota</taxon>
        <taxon>Fungi</taxon>
        <taxon>Fungi incertae sedis</taxon>
        <taxon>Chytridiomycota</taxon>
        <taxon>Chytridiomycota incertae sedis</taxon>
        <taxon>Chytridiomycetes</taxon>
        <taxon>Chytridiales</taxon>
        <taxon>Chytriomycetaceae</taxon>
        <taxon>Rhizoclosmatium</taxon>
    </lineage>
</organism>
<dbReference type="InterPro" id="IPR032324">
    <property type="entry name" value="Clp1_N"/>
</dbReference>
<feature type="domain" description="Clp1 C-terminal" evidence="5">
    <location>
        <begin position="360"/>
        <end position="426"/>
    </location>
</feature>
<dbReference type="GO" id="GO:0005634">
    <property type="term" value="C:nucleus"/>
    <property type="evidence" value="ECO:0007669"/>
    <property type="project" value="TreeGrafter"/>
</dbReference>
<dbReference type="AlphaFoldDB" id="A0A1Y2CDK0"/>
<dbReference type="GO" id="GO:0031124">
    <property type="term" value="P:mRNA 3'-end processing"/>
    <property type="evidence" value="ECO:0007669"/>
    <property type="project" value="InterPro"/>
</dbReference>
<dbReference type="Pfam" id="PF16573">
    <property type="entry name" value="CLP1_N"/>
    <property type="match status" value="1"/>
</dbReference>
<dbReference type="EMBL" id="MCGO01000021">
    <property type="protein sequence ID" value="ORY44894.1"/>
    <property type="molecule type" value="Genomic_DNA"/>
</dbReference>
<comment type="caution">
    <text evidence="8">The sequence shown here is derived from an EMBL/GenBank/DDBJ whole genome shotgun (WGS) entry which is preliminary data.</text>
</comment>
<dbReference type="STRING" id="329046.A0A1Y2CDK0"/>
<evidence type="ECO:0000256" key="2">
    <source>
        <dbReference type="ARBA" id="ARBA00019824"/>
    </source>
</evidence>
<keyword evidence="3" id="KW-0547">Nucleotide-binding</keyword>
<dbReference type="GO" id="GO:0006388">
    <property type="term" value="P:tRNA splicing, via endonucleolytic cleavage and ligation"/>
    <property type="evidence" value="ECO:0007669"/>
    <property type="project" value="TreeGrafter"/>
</dbReference>
<reference evidence="8 9" key="1">
    <citation type="submission" date="2016-07" db="EMBL/GenBank/DDBJ databases">
        <title>Pervasive Adenine N6-methylation of Active Genes in Fungi.</title>
        <authorList>
            <consortium name="DOE Joint Genome Institute"/>
            <person name="Mondo S.J."/>
            <person name="Dannebaum R.O."/>
            <person name="Kuo R.C."/>
            <person name="Labutti K."/>
            <person name="Haridas S."/>
            <person name="Kuo A."/>
            <person name="Salamov A."/>
            <person name="Ahrendt S.R."/>
            <person name="Lipzen A."/>
            <person name="Sullivan W."/>
            <person name="Andreopoulos W.B."/>
            <person name="Clum A."/>
            <person name="Lindquist E."/>
            <person name="Daum C."/>
            <person name="Ramamoorthy G.K."/>
            <person name="Gryganskyi A."/>
            <person name="Culley D."/>
            <person name="Magnuson J.K."/>
            <person name="James T.Y."/>
            <person name="O'Malley M.A."/>
            <person name="Stajich J.E."/>
            <person name="Spatafora J.W."/>
            <person name="Visel A."/>
            <person name="Grigoriev I.V."/>
        </authorList>
    </citation>
    <scope>NUCLEOTIDE SEQUENCE [LARGE SCALE GENOMIC DNA]</scope>
    <source>
        <strain evidence="8 9">JEL800</strain>
    </source>
</reference>
<evidence type="ECO:0000256" key="3">
    <source>
        <dbReference type="ARBA" id="ARBA00022741"/>
    </source>
</evidence>
<keyword evidence="9" id="KW-1185">Reference proteome</keyword>
<evidence type="ECO:0000256" key="4">
    <source>
        <dbReference type="ARBA" id="ARBA00022840"/>
    </source>
</evidence>
<dbReference type="Gene3D" id="2.60.120.1030">
    <property type="entry name" value="Clp1, DNA binding domain"/>
    <property type="match status" value="1"/>
</dbReference>
<dbReference type="Gene3D" id="2.40.30.330">
    <property type="entry name" value="Pre-mRNA cleavage complex subunit Clp1, C-terminal domain"/>
    <property type="match status" value="1"/>
</dbReference>
<dbReference type="PANTHER" id="PTHR12755:SF6">
    <property type="entry name" value="POLYRIBONUCLEOTIDE 5'-HYDROXYL-KINASE CLP1"/>
    <property type="match status" value="1"/>
</dbReference>
<dbReference type="InterPro" id="IPR038239">
    <property type="entry name" value="Clp1_N_sf"/>
</dbReference>
<gene>
    <name evidence="8" type="ORF">BCR33DRAFT_850384</name>
</gene>
<evidence type="ECO:0000259" key="5">
    <source>
        <dbReference type="Pfam" id="PF06807"/>
    </source>
</evidence>
<name>A0A1Y2CDK0_9FUNG</name>
<evidence type="ECO:0000313" key="9">
    <source>
        <dbReference type="Proteomes" id="UP000193642"/>
    </source>
</evidence>
<dbReference type="InterPro" id="IPR027417">
    <property type="entry name" value="P-loop_NTPase"/>
</dbReference>
<evidence type="ECO:0000313" key="8">
    <source>
        <dbReference type="EMBL" id="ORY44894.1"/>
    </source>
</evidence>
<dbReference type="GO" id="GO:0005524">
    <property type="term" value="F:ATP binding"/>
    <property type="evidence" value="ECO:0007669"/>
    <property type="project" value="UniProtKB-KW"/>
</dbReference>
<dbReference type="Proteomes" id="UP000193642">
    <property type="component" value="Unassembled WGS sequence"/>
</dbReference>
<dbReference type="InterPro" id="IPR038238">
    <property type="entry name" value="Clp1_C_sf"/>
</dbReference>
<dbReference type="InterPro" id="IPR010655">
    <property type="entry name" value="Clp1_C"/>
</dbReference>
<feature type="domain" description="Clp1 P-loop" evidence="7">
    <location>
        <begin position="128"/>
        <end position="307"/>
    </location>
</feature>
<dbReference type="InterPro" id="IPR045116">
    <property type="entry name" value="Clp1/Grc3"/>
</dbReference>
<evidence type="ECO:0000256" key="1">
    <source>
        <dbReference type="ARBA" id="ARBA00018706"/>
    </source>
</evidence>
<dbReference type="PANTHER" id="PTHR12755">
    <property type="entry name" value="CLEAVAGE/POLYADENYLATION FACTOR IA SUBUNIT CLP1P"/>
    <property type="match status" value="1"/>
</dbReference>
<dbReference type="Pfam" id="PF06807">
    <property type="entry name" value="Clp1"/>
    <property type="match status" value="1"/>
</dbReference>
<sequence length="443" mass="47571">MATTGTAAAPDTEWSEFKLDPESEFRVEVDLSSTAAFEVVRGSAEVFGSEVATRAEVQLRAGSKAAVFSWTGAVVRVKGSRAAEYCAGDTPMPSYLNVHVALENVRRDAAAFSTSSNPLSGPSVMIVGPSDVGKSSIAKILANYAIKHHHPITFASLDCADPPLALPGSLTATIISRPIDIEEGLSGTPSSTGIQPLVYYYGYIDPNEKLKLYQKQVSLLAATVQSKLASDPALRTAGVLIDTPSQFTENPALLSHAIEVWKPSVILVVGHERVYSDLARQFQGSRDVSVLKLAKSGGVRIYEYKERVRVTVTIESSDGTDAAKTDMTYTRSCISRQGVPTRTSISQNPRIFYGTTKFPLSPFSNIVSFNELAVRRVGDATTILASALPIGQDRKTQETKIVKVEVGDILLNSVLAVSHADRLDAIAPASVSAQLSQQIKKRL</sequence>
<feature type="domain" description="Clp1 N-terminal" evidence="6">
    <location>
        <begin position="18"/>
        <end position="108"/>
    </location>
</feature>
<dbReference type="Gene3D" id="3.40.50.300">
    <property type="entry name" value="P-loop containing nucleotide triphosphate hydrolases"/>
    <property type="match status" value="1"/>
</dbReference>
<dbReference type="GO" id="GO:0051731">
    <property type="term" value="F:polynucleotide 5'-hydroxyl-kinase activity"/>
    <property type="evidence" value="ECO:0007669"/>
    <property type="project" value="InterPro"/>
</dbReference>
<evidence type="ECO:0000259" key="7">
    <source>
        <dbReference type="Pfam" id="PF16575"/>
    </source>
</evidence>
<dbReference type="InterPro" id="IPR032319">
    <property type="entry name" value="CLP1_P"/>
</dbReference>
<evidence type="ECO:0000259" key="6">
    <source>
        <dbReference type="Pfam" id="PF16573"/>
    </source>
</evidence>
<protein>
    <recommendedName>
        <fullName evidence="2">Polynucleotide 5'-hydroxyl-kinase GRC3</fullName>
    </recommendedName>
    <alternativeName>
        <fullName evidence="1">Polynucleotide 5'-hydroxyl-kinase grc3</fullName>
    </alternativeName>
</protein>
<keyword evidence="4" id="KW-0067">ATP-binding</keyword>
<accession>A0A1Y2CDK0</accession>
<dbReference type="Pfam" id="PF16575">
    <property type="entry name" value="CLP1_P"/>
    <property type="match status" value="1"/>
</dbReference>